<dbReference type="PANTHER" id="PTHR46928:SF1">
    <property type="entry name" value="MESENCHYME-SPECIFIC CELL SURFACE GLYCOPROTEIN"/>
    <property type="match status" value="1"/>
</dbReference>
<sequence>MSLDLWKKGTLAMAITAALTACGSDDNDNNNADTNTDTPAEFDISNIVINEVRSTGDYDYVEIYNAGSESYTFADGEWGLLDGDSSHTAIAIPAGTEIAAGGYLLVLTDATELPATVTSAVLGGADGFGLGKGDTANLLYQGTAHDSYSWTDGEHADTLGRYPDGGDWAEGAMSATPTAANTAPAAAEEEEPVTAVATDIFINEVRTKGDFDFVELYNSADAEFTFTGTDWTLLDSDDTHTPVTIPDGTVIAAKGFLVIMPNETTQVDGAPAAIVAAADQDFGLGKGDTIRLFYQGNLADDYTVTADTHANSAGRLPDGGDWATGDIYATPGETNLAASPAELAVTTLFFDGLNDQEAALEAEGFRVFGPGADLATDVEPEYVAISADDTTAWVSLQENNGLAVIDLTVDAEAITKILPLGLQDYGLEANAMNASDKEAGTALTAYANVKGFFMPDAITTFEDNGTHYVISANEGDARDYDGFSEEARVDDLTLNTTAFPDAATLQGETVLGRLKTTLNPFSDEAVATDIETIYAYGGRSFSIWNGETGEQVFDSGNDLAEMTIAAGIYPDGRSDDKGSEPESVTTGMVNGLRYAFIGMERASAIAVYDISDISAPEQLQLLTHEGDEAPEGLLFLDSDSVSEFGFAAALVTANEVSGTLSLYAVPAVAAADSAKPVFSHQYTVTIEGGERASEIVAYDSTLHKLYVVNNGAISDGPRVDIVTLSDTGLAVTGAINLAAYGAGVNSVAVKNGKLAVAMEANDKQAFGTVAVFNTSDDSIYGYARVGSLPDMVAFSHDGSFIMTANEGEPSSDYLRDAKGSVSIIRLN</sequence>
<dbReference type="EMBL" id="JBBKTX010000018">
    <property type="protein sequence ID" value="MFK4753594.1"/>
    <property type="molecule type" value="Genomic_DNA"/>
</dbReference>
<accession>A0ABW8NKZ2</accession>
<name>A0ABW8NKZ2_9GAMM</name>
<dbReference type="Gene3D" id="2.130.10.10">
    <property type="entry name" value="YVTN repeat-like/Quinoprotein amine dehydrogenase"/>
    <property type="match status" value="1"/>
</dbReference>
<dbReference type="SUPFAM" id="SSF74853">
    <property type="entry name" value="Lamin A/C globular tail domain"/>
    <property type="match status" value="2"/>
</dbReference>
<dbReference type="NCBIfam" id="NF038117">
    <property type="entry name" value="choice_anch_I"/>
    <property type="match status" value="1"/>
</dbReference>
<feature type="domain" description="LTD" evidence="1">
    <location>
        <begin position="177"/>
        <end position="306"/>
    </location>
</feature>
<dbReference type="InterPro" id="IPR011048">
    <property type="entry name" value="Haem_d1_sf"/>
</dbReference>
<gene>
    <name evidence="2" type="ORF">WG929_14355</name>
</gene>
<organism evidence="2 3">
    <name type="scientific">Oceanobacter antarcticus</name>
    <dbReference type="NCBI Taxonomy" id="3133425"/>
    <lineage>
        <taxon>Bacteria</taxon>
        <taxon>Pseudomonadati</taxon>
        <taxon>Pseudomonadota</taxon>
        <taxon>Gammaproteobacteria</taxon>
        <taxon>Oceanospirillales</taxon>
        <taxon>Oceanospirillaceae</taxon>
        <taxon>Oceanobacter</taxon>
    </lineage>
</organism>
<dbReference type="InterPro" id="IPR055188">
    <property type="entry name" value="Choice_anch_I"/>
</dbReference>
<dbReference type="SUPFAM" id="SSF51004">
    <property type="entry name" value="C-terminal (heme d1) domain of cytochrome cd1-nitrite reductase"/>
    <property type="match status" value="1"/>
</dbReference>
<dbReference type="PANTHER" id="PTHR46928">
    <property type="entry name" value="MESENCHYME-SPECIFIC CELL SURFACE GLYCOPROTEIN"/>
    <property type="match status" value="1"/>
</dbReference>
<keyword evidence="3" id="KW-1185">Reference proteome</keyword>
<dbReference type="PROSITE" id="PS51257">
    <property type="entry name" value="PROKAR_LIPOPROTEIN"/>
    <property type="match status" value="1"/>
</dbReference>
<comment type="caution">
    <text evidence="2">The sequence shown here is derived from an EMBL/GenBank/DDBJ whole genome shotgun (WGS) entry which is preliminary data.</text>
</comment>
<evidence type="ECO:0000259" key="1">
    <source>
        <dbReference type="PROSITE" id="PS51841"/>
    </source>
</evidence>
<dbReference type="PROSITE" id="PS51841">
    <property type="entry name" value="LTD"/>
    <property type="match status" value="2"/>
</dbReference>
<dbReference type="InterPro" id="IPR036415">
    <property type="entry name" value="Lamin_tail_dom_sf"/>
</dbReference>
<dbReference type="Proteomes" id="UP001620597">
    <property type="component" value="Unassembled WGS sequence"/>
</dbReference>
<protein>
    <submittedName>
        <fullName evidence="2">Choice-of-anchor I family protein</fullName>
    </submittedName>
</protein>
<dbReference type="InterPro" id="IPR001322">
    <property type="entry name" value="Lamin_tail_dom"/>
</dbReference>
<feature type="domain" description="LTD" evidence="1">
    <location>
        <begin position="38"/>
        <end position="152"/>
    </location>
</feature>
<evidence type="ECO:0000313" key="2">
    <source>
        <dbReference type="EMBL" id="MFK4753594.1"/>
    </source>
</evidence>
<evidence type="ECO:0000313" key="3">
    <source>
        <dbReference type="Proteomes" id="UP001620597"/>
    </source>
</evidence>
<dbReference type="Gene3D" id="2.60.40.1260">
    <property type="entry name" value="Lamin Tail domain"/>
    <property type="match status" value="2"/>
</dbReference>
<dbReference type="RefSeq" id="WP_416206617.1">
    <property type="nucleotide sequence ID" value="NZ_JBBKTX010000018.1"/>
</dbReference>
<dbReference type="Pfam" id="PF22494">
    <property type="entry name" value="choice_anch_I"/>
    <property type="match status" value="2"/>
</dbReference>
<dbReference type="InterPro" id="IPR015943">
    <property type="entry name" value="WD40/YVTN_repeat-like_dom_sf"/>
</dbReference>
<reference evidence="2 3" key="1">
    <citation type="submission" date="2024-03" db="EMBL/GenBank/DDBJ databases">
        <title>High-quality draft genome sequence of Oceanobacter sp. wDCs-4.</title>
        <authorList>
            <person name="Dong C."/>
        </authorList>
    </citation>
    <scope>NUCLEOTIDE SEQUENCE [LARGE SCALE GENOMIC DNA]</scope>
    <source>
        <strain evidence="3">wDCs-4</strain>
    </source>
</reference>
<dbReference type="InterPro" id="IPR052956">
    <property type="entry name" value="Mesenchyme-surface_protein"/>
</dbReference>
<dbReference type="Pfam" id="PF00932">
    <property type="entry name" value="LTD"/>
    <property type="match status" value="2"/>
</dbReference>
<proteinExistence type="predicted"/>